<accession>A0AA35KNM7</accession>
<organism evidence="1 2">
    <name type="scientific">Podarcis lilfordi</name>
    <name type="common">Lilford's wall lizard</name>
    <dbReference type="NCBI Taxonomy" id="74358"/>
    <lineage>
        <taxon>Eukaryota</taxon>
        <taxon>Metazoa</taxon>
        <taxon>Chordata</taxon>
        <taxon>Craniata</taxon>
        <taxon>Vertebrata</taxon>
        <taxon>Euteleostomi</taxon>
        <taxon>Lepidosauria</taxon>
        <taxon>Squamata</taxon>
        <taxon>Bifurcata</taxon>
        <taxon>Unidentata</taxon>
        <taxon>Episquamata</taxon>
        <taxon>Laterata</taxon>
        <taxon>Lacertibaenia</taxon>
        <taxon>Lacertidae</taxon>
        <taxon>Podarcis</taxon>
    </lineage>
</organism>
<name>A0AA35KNM7_9SAUR</name>
<protein>
    <submittedName>
        <fullName evidence="1">Uncharacterized protein</fullName>
    </submittedName>
</protein>
<dbReference type="Proteomes" id="UP001178461">
    <property type="component" value="Chromosome 8"/>
</dbReference>
<dbReference type="AlphaFoldDB" id="A0AA35KNM7"/>
<proteinExistence type="predicted"/>
<gene>
    <name evidence="1" type="ORF">PODLI_1B038499</name>
</gene>
<dbReference type="EMBL" id="OX395133">
    <property type="protein sequence ID" value="CAI5781517.1"/>
    <property type="molecule type" value="Genomic_DNA"/>
</dbReference>
<reference evidence="1" key="1">
    <citation type="submission" date="2022-12" db="EMBL/GenBank/DDBJ databases">
        <authorList>
            <person name="Alioto T."/>
            <person name="Alioto T."/>
            <person name="Gomez Garrido J."/>
        </authorList>
    </citation>
    <scope>NUCLEOTIDE SEQUENCE</scope>
</reference>
<evidence type="ECO:0000313" key="1">
    <source>
        <dbReference type="EMBL" id="CAI5781517.1"/>
    </source>
</evidence>
<keyword evidence="2" id="KW-1185">Reference proteome</keyword>
<evidence type="ECO:0000313" key="2">
    <source>
        <dbReference type="Proteomes" id="UP001178461"/>
    </source>
</evidence>
<sequence length="113" mass="12339">MMSFVVLQHLEDPRLSSLGLYGVTEVLQGFRQEPFPDLELLGIEPGAFCMPNACSATELWPFHFAQHRWATSQGWLRLPNSAQVACEGIVGLPSLSSTILLPSSPNSQDAQGL</sequence>